<protein>
    <recommendedName>
        <fullName evidence="3">Life-span regulatory factor</fullName>
    </recommendedName>
</protein>
<accession>A0A168CZD0</accession>
<dbReference type="VEuPathDB" id="FungiDB:AAP_00834"/>
<evidence type="ECO:0008006" key="3">
    <source>
        <dbReference type="Google" id="ProtNLM"/>
    </source>
</evidence>
<dbReference type="OrthoDB" id="2563506at2759"/>
<name>A0A168CZD0_9EURO</name>
<dbReference type="EMBL" id="AZGZ01000002">
    <property type="protein sequence ID" value="KZZ97191.1"/>
    <property type="molecule type" value="Genomic_DNA"/>
</dbReference>
<keyword evidence="2" id="KW-1185">Reference proteome</keyword>
<gene>
    <name evidence="1" type="ORF">AAP_00834</name>
</gene>
<proteinExistence type="predicted"/>
<reference evidence="1 2" key="1">
    <citation type="journal article" date="2016" name="Genome Biol. Evol.">
        <title>Divergent and convergent evolution of fungal pathogenicity.</title>
        <authorList>
            <person name="Shang Y."/>
            <person name="Xiao G."/>
            <person name="Zheng P."/>
            <person name="Cen K."/>
            <person name="Zhan S."/>
            <person name="Wang C."/>
        </authorList>
    </citation>
    <scope>NUCLEOTIDE SEQUENCE [LARGE SCALE GENOMIC DNA]</scope>
    <source>
        <strain evidence="1 2">ARSEF 7405</strain>
    </source>
</reference>
<evidence type="ECO:0000313" key="1">
    <source>
        <dbReference type="EMBL" id="KZZ97191.1"/>
    </source>
</evidence>
<dbReference type="InterPro" id="IPR024368">
    <property type="entry name" value="Ecl1/2/3"/>
</dbReference>
<sequence>MADSWSLDFCMVCDKQTLGGPYCSQTCRLTEMDKCSFAGTAPSSPELQPTTSSVEWPACTSSYYAGLKSSPPTSPSLHSDSYGLFLREMSPSSSSTSSSDAIISSANSPAYRALSSEVQIELDHYSGLFDKGRSRHRRISYTSA</sequence>
<evidence type="ECO:0000313" key="2">
    <source>
        <dbReference type="Proteomes" id="UP000242877"/>
    </source>
</evidence>
<dbReference type="Pfam" id="PF12855">
    <property type="entry name" value="Ecl1"/>
    <property type="match status" value="1"/>
</dbReference>
<organism evidence="1 2">
    <name type="scientific">Ascosphaera apis ARSEF 7405</name>
    <dbReference type="NCBI Taxonomy" id="392613"/>
    <lineage>
        <taxon>Eukaryota</taxon>
        <taxon>Fungi</taxon>
        <taxon>Dikarya</taxon>
        <taxon>Ascomycota</taxon>
        <taxon>Pezizomycotina</taxon>
        <taxon>Eurotiomycetes</taxon>
        <taxon>Eurotiomycetidae</taxon>
        <taxon>Onygenales</taxon>
        <taxon>Ascosphaeraceae</taxon>
        <taxon>Ascosphaera</taxon>
    </lineage>
</organism>
<dbReference type="Proteomes" id="UP000242877">
    <property type="component" value="Unassembled WGS sequence"/>
</dbReference>
<comment type="caution">
    <text evidence="1">The sequence shown here is derived from an EMBL/GenBank/DDBJ whole genome shotgun (WGS) entry which is preliminary data.</text>
</comment>
<dbReference type="AlphaFoldDB" id="A0A168CZD0"/>